<dbReference type="RefSeq" id="WP_323337839.1">
    <property type="nucleotide sequence ID" value="NZ_JAYFSI010000027.1"/>
</dbReference>
<accession>A0ABU5RN12</accession>
<feature type="region of interest" description="Disordered" evidence="1">
    <location>
        <begin position="1"/>
        <end position="24"/>
    </location>
</feature>
<keyword evidence="4" id="KW-1185">Reference proteome</keyword>
<evidence type="ECO:0000313" key="3">
    <source>
        <dbReference type="EMBL" id="MEA5367706.1"/>
    </source>
</evidence>
<proteinExistence type="predicted"/>
<organism evidence="3 4">
    <name type="scientific">Amycolatopsis heterodermiae</name>
    <dbReference type="NCBI Taxonomy" id="3110235"/>
    <lineage>
        <taxon>Bacteria</taxon>
        <taxon>Bacillati</taxon>
        <taxon>Actinomycetota</taxon>
        <taxon>Actinomycetes</taxon>
        <taxon>Pseudonocardiales</taxon>
        <taxon>Pseudonocardiaceae</taxon>
        <taxon>Amycolatopsis</taxon>
    </lineage>
</organism>
<evidence type="ECO:0000313" key="4">
    <source>
        <dbReference type="Proteomes" id="UP001304298"/>
    </source>
</evidence>
<feature type="domain" description="DUF397" evidence="2">
    <location>
        <begin position="11"/>
        <end position="62"/>
    </location>
</feature>
<name>A0ABU5RN12_9PSEU</name>
<dbReference type="Proteomes" id="UP001304298">
    <property type="component" value="Unassembled WGS sequence"/>
</dbReference>
<gene>
    <name evidence="3" type="ORF">VA596_49805</name>
</gene>
<protein>
    <submittedName>
        <fullName evidence="3">DUF397 domain-containing protein</fullName>
    </submittedName>
</protein>
<dbReference type="InterPro" id="IPR007278">
    <property type="entry name" value="DUF397"/>
</dbReference>
<comment type="caution">
    <text evidence="3">The sequence shown here is derived from an EMBL/GenBank/DDBJ whole genome shotgun (WGS) entry which is preliminary data.</text>
</comment>
<evidence type="ECO:0000259" key="2">
    <source>
        <dbReference type="Pfam" id="PF04149"/>
    </source>
</evidence>
<dbReference type="Pfam" id="PF04149">
    <property type="entry name" value="DUF397"/>
    <property type="match status" value="1"/>
</dbReference>
<sequence length="67" mass="7200">MTVSYDELSGARWRKSSRSGGENNSCVEVALGAPKVVGIRDTKDREGGTIILPQGSFDALLRCITTE</sequence>
<dbReference type="EMBL" id="JAYFSI010000027">
    <property type="protein sequence ID" value="MEA5367706.1"/>
    <property type="molecule type" value="Genomic_DNA"/>
</dbReference>
<evidence type="ECO:0000256" key="1">
    <source>
        <dbReference type="SAM" id="MobiDB-lite"/>
    </source>
</evidence>
<reference evidence="3 4" key="1">
    <citation type="submission" date="2023-12" db="EMBL/GenBank/DDBJ databases">
        <title>Amycolatopsis sp. V23-08.</title>
        <authorList>
            <person name="Somphong A."/>
        </authorList>
    </citation>
    <scope>NUCLEOTIDE SEQUENCE [LARGE SCALE GENOMIC DNA]</scope>
    <source>
        <strain evidence="3 4">V23-08</strain>
    </source>
</reference>